<dbReference type="RefSeq" id="WP_012085848.1">
    <property type="nucleotide sequence ID" value="NC_009664.2"/>
</dbReference>
<reference evidence="2" key="1">
    <citation type="journal article" date="2008" name="PLoS ONE">
        <title>Survival in nuclear waste, extreme resistance, and potential applications gleaned from the genome sequence of Kineococcus radiotolerans SRS30216.</title>
        <authorList>
            <person name="Bagwell C.E."/>
            <person name="Bhat S."/>
            <person name="Hawkins G.M."/>
            <person name="Smith B.W."/>
            <person name="Biswas T."/>
            <person name="Hoover T.R."/>
            <person name="Saunders E."/>
            <person name="Han C.S."/>
            <person name="Tsodikov O.V."/>
            <person name="Shimkets L.J."/>
        </authorList>
    </citation>
    <scope>NUCLEOTIDE SEQUENCE [LARGE SCALE GENOMIC DNA]</scope>
    <source>
        <strain evidence="2">ATCC BAA-149 / DSM 14245 / SRS30216</strain>
    </source>
</reference>
<protein>
    <submittedName>
        <fullName evidence="1">Uncharacterized protein</fullName>
    </submittedName>
</protein>
<evidence type="ECO:0000313" key="2">
    <source>
        <dbReference type="Proteomes" id="UP000001116"/>
    </source>
</evidence>
<dbReference type="HOGENOM" id="CLU_1198494_0_0_11"/>
<dbReference type="Proteomes" id="UP000001116">
    <property type="component" value="Chromosome"/>
</dbReference>
<evidence type="ECO:0000313" key="1">
    <source>
        <dbReference type="EMBL" id="ABS05850.1"/>
    </source>
</evidence>
<dbReference type="AlphaFoldDB" id="A6WGB1"/>
<dbReference type="EMBL" id="CP000750">
    <property type="protein sequence ID" value="ABS05850.1"/>
    <property type="molecule type" value="Genomic_DNA"/>
</dbReference>
<proteinExistence type="predicted"/>
<dbReference type="KEGG" id="kra:Krad_4388"/>
<accession>A6WGB1</accession>
<name>A6WGB1_KINRD</name>
<sequence length="231" mass="25198">MPETLLQRASDVADACRAVRAHRLAMQDAERLRRRTQELSDALTRASDVVQRWRVYRDGNVSVTPLPPCDVLQTAFTALSETVTVGGETPDDLFIAVRNALSSFTTRLSVSLDEAWQVHAQSQIDRAGITSAGLLPLGERRALGPALRDISAAAATAPSSAVAVRWFNELIDDVTQRLTAARVSELPAGLRQVVRSIDSGGLSLNELSEQDLRDLKERGYAAHLQVRWSAS</sequence>
<dbReference type="STRING" id="266940.Krad_4388"/>
<keyword evidence="2" id="KW-1185">Reference proteome</keyword>
<organism evidence="1 2">
    <name type="scientific">Kineococcus radiotolerans (strain ATCC BAA-149 / DSM 14245 / SRS30216)</name>
    <dbReference type="NCBI Taxonomy" id="266940"/>
    <lineage>
        <taxon>Bacteria</taxon>
        <taxon>Bacillati</taxon>
        <taxon>Actinomycetota</taxon>
        <taxon>Actinomycetes</taxon>
        <taxon>Kineosporiales</taxon>
        <taxon>Kineosporiaceae</taxon>
        <taxon>Kineococcus</taxon>
    </lineage>
</organism>
<gene>
    <name evidence="1" type="ordered locus">Krad_4388</name>
</gene>